<keyword evidence="11" id="KW-0460">Magnesium</keyword>
<keyword evidence="4 11" id="KW-0132">Cell division</keyword>
<dbReference type="PANTHER" id="PTHR23135:SF4">
    <property type="entry name" value="UDP-N-ACETYLMURAMOYL-L-ALANYL-D-GLUTAMATE--2,6-DIAMINOPIMELATE LIGASE MURE HOMOLOG, CHLOROPLASTIC"/>
    <property type="match status" value="1"/>
</dbReference>
<dbReference type="Proteomes" id="UP000245921">
    <property type="component" value="Unassembled WGS sequence"/>
</dbReference>
<dbReference type="RefSeq" id="WP_109604355.1">
    <property type="nucleotide sequence ID" value="NZ_QGGI01000005.1"/>
</dbReference>
<evidence type="ECO:0000313" key="17">
    <source>
        <dbReference type="Proteomes" id="UP000245921"/>
    </source>
</evidence>
<dbReference type="NCBIfam" id="TIGR01085">
    <property type="entry name" value="murE"/>
    <property type="match status" value="1"/>
</dbReference>
<keyword evidence="9 11" id="KW-0131">Cell cycle</keyword>
<proteinExistence type="inferred from homology"/>
<keyword evidence="8 11" id="KW-0573">Peptidoglycan synthesis</keyword>
<dbReference type="PROSITE" id="PS01011">
    <property type="entry name" value="FOLYLPOLYGLU_SYNT_1"/>
    <property type="match status" value="1"/>
</dbReference>
<evidence type="ECO:0000256" key="7">
    <source>
        <dbReference type="ARBA" id="ARBA00022960"/>
    </source>
</evidence>
<comment type="caution">
    <text evidence="16">The sequence shown here is derived from an EMBL/GenBank/DDBJ whole genome shotgun (WGS) entry which is preliminary data.</text>
</comment>
<protein>
    <recommendedName>
        <fullName evidence="11">UDP-N-acetylmuramyl-tripeptide synthetase</fullName>
        <ecNumber evidence="11">6.3.2.-</ecNumber>
    </recommendedName>
    <alternativeName>
        <fullName evidence="11">UDP-MurNAc-tripeptide synthetase</fullName>
    </alternativeName>
</protein>
<evidence type="ECO:0000256" key="8">
    <source>
        <dbReference type="ARBA" id="ARBA00022984"/>
    </source>
</evidence>
<keyword evidence="3 11" id="KW-0436">Ligase</keyword>
<evidence type="ECO:0000256" key="2">
    <source>
        <dbReference type="ARBA" id="ARBA00022490"/>
    </source>
</evidence>
<evidence type="ECO:0000313" key="16">
    <source>
        <dbReference type="EMBL" id="PWJ95445.1"/>
    </source>
</evidence>
<dbReference type="InterPro" id="IPR036615">
    <property type="entry name" value="Mur_ligase_C_dom_sf"/>
</dbReference>
<dbReference type="GO" id="GO:0000287">
    <property type="term" value="F:magnesium ion binding"/>
    <property type="evidence" value="ECO:0007669"/>
    <property type="project" value="UniProtKB-UniRule"/>
</dbReference>
<feature type="binding site" evidence="11">
    <location>
        <position position="193"/>
    </location>
    <ligand>
        <name>UDP-N-acetyl-alpha-D-muramoyl-L-alanyl-D-glutamate</name>
        <dbReference type="ChEBI" id="CHEBI:83900"/>
    </ligand>
</feature>
<dbReference type="InterPro" id="IPR004101">
    <property type="entry name" value="Mur_ligase_C"/>
</dbReference>
<name>A0AA45HJ65_9BACT</name>
<comment type="similarity">
    <text evidence="1 11">Belongs to the MurCDEF family. MurE subfamily.</text>
</comment>
<dbReference type="InterPro" id="IPR018109">
    <property type="entry name" value="Folylpolyglutamate_synth_CS"/>
</dbReference>
<dbReference type="Gene3D" id="3.40.1390.10">
    <property type="entry name" value="MurE/MurF, N-terminal domain"/>
    <property type="match status" value="1"/>
</dbReference>
<dbReference type="SUPFAM" id="SSF53244">
    <property type="entry name" value="MurD-like peptide ligases, peptide-binding domain"/>
    <property type="match status" value="1"/>
</dbReference>
<evidence type="ECO:0000256" key="12">
    <source>
        <dbReference type="RuleBase" id="RU004135"/>
    </source>
</evidence>
<comment type="pathway">
    <text evidence="11 12">Cell wall biogenesis; peptidoglycan biosynthesis.</text>
</comment>
<dbReference type="InterPro" id="IPR035911">
    <property type="entry name" value="MurE/MurF_N"/>
</dbReference>
<dbReference type="InterPro" id="IPR005761">
    <property type="entry name" value="UDP-N-AcMur-Glu-dNH2Pim_ligase"/>
</dbReference>
<dbReference type="Pfam" id="PF02875">
    <property type="entry name" value="Mur_ligase_C"/>
    <property type="match status" value="1"/>
</dbReference>
<sequence>MRVENVLEKLSDIILEKSDKLILSKELNSVTDNSENINKNDVFVAIKGYKFDGHNFIKPAIKKGCSLVIIENKSYISDLDFPYILVSDSRVALARLSHLSNEIDSNEFKIFGVTGTNGKSTSVNILHHLLRESKINSSLLSTVEIKINDLLIEEPYNTTPSIIKISNLLKQSKDKDVNFINLEVSSHAISQKRIEDIYFDIISFTNITRDHLDYHSSFNEYEKIKLSLANNLKPDGKVIINYDNFDMKKFEFIDSKKIITYGFSDDADYVIKELNQSIYQMNFKLITPDEGEISIYSSIIGSFNAYNIVNSLIAARQFGLSYEQIKHGIITFKGVRGRFEIIPSSKALGFSVVIDFAHTPDALENVLKNARSLTEGRIIVVFGAGGNADKGKRKIMGQIASELSDIVVITNDDPKDEDPDKIIEQVKEGVNKEKNFIVIPDRKTAINAAINFANREDIVIIAGRGHEKFQLFGGGKQIKFSDYDVAAEAIDGLRRSMKK</sequence>
<feature type="binding site" evidence="11">
    <location>
        <begin position="115"/>
        <end position="121"/>
    </location>
    <ligand>
        <name>ATP</name>
        <dbReference type="ChEBI" id="CHEBI:30616"/>
    </ligand>
</feature>
<comment type="subcellular location">
    <subcellularLocation>
        <location evidence="11 12">Cytoplasm</location>
    </subcellularLocation>
</comment>
<evidence type="ECO:0000256" key="6">
    <source>
        <dbReference type="ARBA" id="ARBA00022840"/>
    </source>
</evidence>
<keyword evidence="2 11" id="KW-0963">Cytoplasm</keyword>
<keyword evidence="5 11" id="KW-0547">Nucleotide-binding</keyword>
<evidence type="ECO:0000256" key="10">
    <source>
        <dbReference type="ARBA" id="ARBA00023316"/>
    </source>
</evidence>
<evidence type="ECO:0000256" key="3">
    <source>
        <dbReference type="ARBA" id="ARBA00022598"/>
    </source>
</evidence>
<evidence type="ECO:0000256" key="4">
    <source>
        <dbReference type="ARBA" id="ARBA00022618"/>
    </source>
</evidence>
<evidence type="ECO:0000256" key="1">
    <source>
        <dbReference type="ARBA" id="ARBA00005898"/>
    </source>
</evidence>
<dbReference type="SUPFAM" id="SSF53623">
    <property type="entry name" value="MurD-like peptide ligases, catalytic domain"/>
    <property type="match status" value="1"/>
</dbReference>
<dbReference type="GO" id="GO:0005524">
    <property type="term" value="F:ATP binding"/>
    <property type="evidence" value="ECO:0007669"/>
    <property type="project" value="UniProtKB-UniRule"/>
</dbReference>
<evidence type="ECO:0000256" key="11">
    <source>
        <dbReference type="HAMAP-Rule" id="MF_00208"/>
    </source>
</evidence>
<feature type="modified residue" description="N6-carboxylysine" evidence="11">
    <location>
        <position position="225"/>
    </location>
</feature>
<dbReference type="SUPFAM" id="SSF63418">
    <property type="entry name" value="MurE/MurF N-terminal domain"/>
    <property type="match status" value="1"/>
</dbReference>
<dbReference type="InterPro" id="IPR013221">
    <property type="entry name" value="Mur_ligase_cen"/>
</dbReference>
<organism evidence="16 17">
    <name type="scientific">Oceanotoga teriensis</name>
    <dbReference type="NCBI Taxonomy" id="515440"/>
    <lineage>
        <taxon>Bacteria</taxon>
        <taxon>Thermotogati</taxon>
        <taxon>Thermotogota</taxon>
        <taxon>Thermotogae</taxon>
        <taxon>Petrotogales</taxon>
        <taxon>Petrotogaceae</taxon>
        <taxon>Oceanotoga</taxon>
    </lineage>
</organism>
<accession>A0AA45HJ65</accession>
<dbReference type="Gene3D" id="3.40.1190.10">
    <property type="entry name" value="Mur-like, catalytic domain"/>
    <property type="match status" value="1"/>
</dbReference>
<dbReference type="GO" id="GO:0071555">
    <property type="term" value="P:cell wall organization"/>
    <property type="evidence" value="ECO:0007669"/>
    <property type="project" value="UniProtKB-KW"/>
</dbReference>
<feature type="domain" description="Mur ligase C-terminal" evidence="14">
    <location>
        <begin position="337"/>
        <end position="465"/>
    </location>
</feature>
<keyword evidence="17" id="KW-1185">Reference proteome</keyword>
<evidence type="ECO:0000259" key="13">
    <source>
        <dbReference type="Pfam" id="PF01225"/>
    </source>
</evidence>
<keyword evidence="6 11" id="KW-0067">ATP-binding</keyword>
<dbReference type="GO" id="GO:0004326">
    <property type="term" value="F:tetrahydrofolylpolyglutamate synthase activity"/>
    <property type="evidence" value="ECO:0007669"/>
    <property type="project" value="InterPro"/>
</dbReference>
<dbReference type="HAMAP" id="MF_00208">
    <property type="entry name" value="MurE"/>
    <property type="match status" value="1"/>
</dbReference>
<evidence type="ECO:0000256" key="5">
    <source>
        <dbReference type="ARBA" id="ARBA00022741"/>
    </source>
</evidence>
<comment type="caution">
    <text evidence="11">Lacks conserved residue(s) required for the propagation of feature annotation.</text>
</comment>
<feature type="binding site" evidence="11">
    <location>
        <position position="191"/>
    </location>
    <ligand>
        <name>UDP-N-acetyl-alpha-D-muramoyl-L-alanyl-D-glutamate</name>
        <dbReference type="ChEBI" id="CHEBI:83900"/>
    </ligand>
</feature>
<dbReference type="GO" id="GO:0009252">
    <property type="term" value="P:peptidoglycan biosynthetic process"/>
    <property type="evidence" value="ECO:0007669"/>
    <property type="project" value="UniProtKB-UniRule"/>
</dbReference>
<evidence type="ECO:0000259" key="15">
    <source>
        <dbReference type="Pfam" id="PF08245"/>
    </source>
</evidence>
<dbReference type="PANTHER" id="PTHR23135">
    <property type="entry name" value="MUR LIGASE FAMILY MEMBER"/>
    <property type="match status" value="1"/>
</dbReference>
<feature type="domain" description="Mur ligase N-terminal catalytic" evidence="13">
    <location>
        <begin position="30"/>
        <end position="93"/>
    </location>
</feature>
<reference evidence="16 17" key="1">
    <citation type="submission" date="2018-05" db="EMBL/GenBank/DDBJ databases">
        <title>Genomic Encyclopedia of Type Strains, Phase IV (KMG-IV): sequencing the most valuable type-strain genomes for metagenomic binning, comparative biology and taxonomic classification.</title>
        <authorList>
            <person name="Goeker M."/>
        </authorList>
    </citation>
    <scope>NUCLEOTIDE SEQUENCE [LARGE SCALE GENOMIC DNA]</scope>
    <source>
        <strain evidence="16 17">DSM 24906</strain>
    </source>
</reference>
<dbReference type="EC" id="6.3.2.-" evidence="11"/>
<feature type="binding site" evidence="11">
    <location>
        <begin position="158"/>
        <end position="159"/>
    </location>
    <ligand>
        <name>UDP-N-acetyl-alpha-D-muramoyl-L-alanyl-D-glutamate</name>
        <dbReference type="ChEBI" id="CHEBI:83900"/>
    </ligand>
</feature>
<dbReference type="GO" id="GO:0051301">
    <property type="term" value="P:cell division"/>
    <property type="evidence" value="ECO:0007669"/>
    <property type="project" value="UniProtKB-KW"/>
</dbReference>
<feature type="binding site" evidence="11">
    <location>
        <position position="185"/>
    </location>
    <ligand>
        <name>UDP-N-acetyl-alpha-D-muramoyl-L-alanyl-D-glutamate</name>
        <dbReference type="ChEBI" id="CHEBI:83900"/>
    </ligand>
</feature>
<dbReference type="InterPro" id="IPR036565">
    <property type="entry name" value="Mur-like_cat_sf"/>
</dbReference>
<feature type="binding site" evidence="11">
    <location>
        <position position="34"/>
    </location>
    <ligand>
        <name>UDP-N-acetyl-alpha-D-muramoyl-L-alanyl-D-glutamate</name>
        <dbReference type="ChEBI" id="CHEBI:83900"/>
    </ligand>
</feature>
<dbReference type="NCBIfam" id="NF001126">
    <property type="entry name" value="PRK00139.1-4"/>
    <property type="match status" value="1"/>
</dbReference>
<comment type="cofactor">
    <cofactor evidence="11">
        <name>Mg(2+)</name>
        <dbReference type="ChEBI" id="CHEBI:18420"/>
    </cofactor>
</comment>
<dbReference type="InterPro" id="IPR000713">
    <property type="entry name" value="Mur_ligase_N"/>
</dbReference>
<keyword evidence="7 11" id="KW-0133">Cell shape</keyword>
<dbReference type="Pfam" id="PF08245">
    <property type="entry name" value="Mur_ligase_M"/>
    <property type="match status" value="1"/>
</dbReference>
<dbReference type="GO" id="GO:0005737">
    <property type="term" value="C:cytoplasm"/>
    <property type="evidence" value="ECO:0007669"/>
    <property type="project" value="UniProtKB-SubCell"/>
</dbReference>
<dbReference type="Pfam" id="PF01225">
    <property type="entry name" value="Mur_ligase"/>
    <property type="match status" value="1"/>
</dbReference>
<comment type="function">
    <text evidence="11">Catalyzes the addition of an amino acid to the nucleotide precursor UDP-N-acetylmuramoyl-L-alanyl-D-glutamate (UMAG) in the biosynthesis of bacterial cell-wall peptidoglycan.</text>
</comment>
<keyword evidence="10 11" id="KW-0961">Cell wall biogenesis/degradation</keyword>
<gene>
    <name evidence="11" type="primary">murE</name>
    <name evidence="16" type="ORF">C7380_10572</name>
</gene>
<dbReference type="GO" id="GO:0008360">
    <property type="term" value="P:regulation of cell shape"/>
    <property type="evidence" value="ECO:0007669"/>
    <property type="project" value="UniProtKB-KW"/>
</dbReference>
<evidence type="ECO:0000256" key="9">
    <source>
        <dbReference type="ARBA" id="ARBA00023306"/>
    </source>
</evidence>
<dbReference type="AlphaFoldDB" id="A0AA45HJ65"/>
<evidence type="ECO:0000259" key="14">
    <source>
        <dbReference type="Pfam" id="PF02875"/>
    </source>
</evidence>
<dbReference type="EMBL" id="QGGI01000005">
    <property type="protein sequence ID" value="PWJ95445.1"/>
    <property type="molecule type" value="Genomic_DNA"/>
</dbReference>
<dbReference type="Gene3D" id="3.90.190.20">
    <property type="entry name" value="Mur ligase, C-terminal domain"/>
    <property type="match status" value="1"/>
</dbReference>
<feature type="domain" description="Mur ligase central" evidence="15">
    <location>
        <begin position="113"/>
        <end position="315"/>
    </location>
</feature>
<comment type="PTM">
    <text evidence="11">Carboxylation is probably crucial for Mg(2+) binding and, consequently, for the gamma-phosphate positioning of ATP.</text>
</comment>